<accession>A0A8J7RPE7</accession>
<gene>
    <name evidence="1" type="ORF">NATSA_12510</name>
</gene>
<organism evidence="1 2">
    <name type="scientific">Natronogracilivirga saccharolytica</name>
    <dbReference type="NCBI Taxonomy" id="2812953"/>
    <lineage>
        <taxon>Bacteria</taxon>
        <taxon>Pseudomonadati</taxon>
        <taxon>Balneolota</taxon>
        <taxon>Balneolia</taxon>
        <taxon>Balneolales</taxon>
        <taxon>Cyclonatronaceae</taxon>
        <taxon>Natronogracilivirga</taxon>
    </lineage>
</organism>
<dbReference type="EMBL" id="JAFIDN010000011">
    <property type="protein sequence ID" value="MBP3193489.1"/>
    <property type="molecule type" value="Genomic_DNA"/>
</dbReference>
<evidence type="ECO:0000313" key="1">
    <source>
        <dbReference type="EMBL" id="MBP3193489.1"/>
    </source>
</evidence>
<keyword evidence="2" id="KW-1185">Reference proteome</keyword>
<dbReference type="AlphaFoldDB" id="A0A8J7RPE7"/>
<dbReference type="Proteomes" id="UP000673975">
    <property type="component" value="Unassembled WGS sequence"/>
</dbReference>
<name>A0A8J7RPE7_9BACT</name>
<protein>
    <submittedName>
        <fullName evidence="1">DUF2442 domain-containing protein</fullName>
    </submittedName>
</protein>
<reference evidence="1" key="1">
    <citation type="submission" date="2021-02" db="EMBL/GenBank/DDBJ databases">
        <title>Natronogracilivirga saccharolytica gen. nov. sp. nov. a new anaerobic, haloalkiliphilic carbohydrate-fermenting bacterium from soda lake and proposing of Cyclonatronumiaceae fam. nov. in the phylum Balneolaeota.</title>
        <authorList>
            <person name="Zhilina T.N."/>
            <person name="Sorokin D.Y."/>
            <person name="Zavarzina D.G."/>
            <person name="Toshchakov S.V."/>
            <person name="Kublanov I.V."/>
        </authorList>
    </citation>
    <scope>NUCLEOTIDE SEQUENCE</scope>
    <source>
        <strain evidence="1">Z-1702</strain>
    </source>
</reference>
<dbReference type="InterPro" id="IPR018841">
    <property type="entry name" value="DUF2442"/>
</dbReference>
<dbReference type="Gene3D" id="3.30.2020.40">
    <property type="entry name" value="Uncharacterised protein PF10387, DUF2442"/>
    <property type="match status" value="1"/>
</dbReference>
<proteinExistence type="predicted"/>
<evidence type="ECO:0000313" key="2">
    <source>
        <dbReference type="Proteomes" id="UP000673975"/>
    </source>
</evidence>
<comment type="caution">
    <text evidence="1">The sequence shown here is derived from an EMBL/GenBank/DDBJ whole genome shotgun (WGS) entry which is preliminary data.</text>
</comment>
<sequence>MSTSADIKTPLARNIRFTDRMMVIQLDDGRELAVPIDWFPKLRNAGAIDRNNWRLIGNGIGIHWEALDEDLSVERLLLDGKPVRKQR</sequence>
<dbReference type="Pfam" id="PF10387">
    <property type="entry name" value="DUF2442"/>
    <property type="match status" value="1"/>
</dbReference>
<dbReference type="RefSeq" id="WP_210512947.1">
    <property type="nucleotide sequence ID" value="NZ_JAFIDN010000011.1"/>
</dbReference>